<dbReference type="Proteomes" id="UP000011518">
    <property type="component" value="Unassembled WGS sequence"/>
</dbReference>
<organism evidence="1 2">
    <name type="scientific">Tupaia chinensis</name>
    <name type="common">Chinese tree shrew</name>
    <name type="synonym">Tupaia belangeri chinensis</name>
    <dbReference type="NCBI Taxonomy" id="246437"/>
    <lineage>
        <taxon>Eukaryota</taxon>
        <taxon>Metazoa</taxon>
        <taxon>Chordata</taxon>
        <taxon>Craniata</taxon>
        <taxon>Vertebrata</taxon>
        <taxon>Euteleostomi</taxon>
        <taxon>Mammalia</taxon>
        <taxon>Eutheria</taxon>
        <taxon>Euarchontoglires</taxon>
        <taxon>Scandentia</taxon>
        <taxon>Tupaiidae</taxon>
        <taxon>Tupaia</taxon>
    </lineage>
</organism>
<reference evidence="2" key="1">
    <citation type="submission" date="2012-07" db="EMBL/GenBank/DDBJ databases">
        <title>Genome of the Chinese tree shrew, a rising model animal genetically related to primates.</title>
        <authorList>
            <person name="Zhang G."/>
            <person name="Fan Y."/>
            <person name="Yao Y."/>
            <person name="Huang Z."/>
        </authorList>
    </citation>
    <scope>NUCLEOTIDE SEQUENCE [LARGE SCALE GENOMIC DNA]</scope>
</reference>
<evidence type="ECO:0000313" key="2">
    <source>
        <dbReference type="Proteomes" id="UP000011518"/>
    </source>
</evidence>
<gene>
    <name evidence="1" type="ORF">TREES_T100008740</name>
</gene>
<name>L9L5D1_TUPCH</name>
<dbReference type="InParanoid" id="L9L5D1"/>
<dbReference type="AlphaFoldDB" id="L9L5D1"/>
<evidence type="ECO:0000313" key="1">
    <source>
        <dbReference type="EMBL" id="ELW68612.1"/>
    </source>
</evidence>
<dbReference type="EMBL" id="KB320563">
    <property type="protein sequence ID" value="ELW68612.1"/>
    <property type="molecule type" value="Genomic_DNA"/>
</dbReference>
<sequence length="125" mass="13569">MKRCEWLQTGLAACAGIPVKARPDKSQRNVADGEEMPKPRPVQTALSCQLMEGRASSCPGSDCVLCPEHPSSEHLPCEGTTQEVFPPGNAVISKARPSFDDRHGYLSSISLSKVVKFLKQETSSR</sequence>
<keyword evidence="2" id="KW-1185">Reference proteome</keyword>
<proteinExistence type="predicted"/>
<reference evidence="2" key="2">
    <citation type="journal article" date="2013" name="Nat. Commun.">
        <title>Genome of the Chinese tree shrew.</title>
        <authorList>
            <person name="Fan Y."/>
            <person name="Huang Z.Y."/>
            <person name="Cao C.C."/>
            <person name="Chen C.S."/>
            <person name="Chen Y.X."/>
            <person name="Fan D.D."/>
            <person name="He J."/>
            <person name="Hou H.L."/>
            <person name="Hu L."/>
            <person name="Hu X.T."/>
            <person name="Jiang X.T."/>
            <person name="Lai R."/>
            <person name="Lang Y.S."/>
            <person name="Liang B."/>
            <person name="Liao S.G."/>
            <person name="Mu D."/>
            <person name="Ma Y.Y."/>
            <person name="Niu Y.Y."/>
            <person name="Sun X.Q."/>
            <person name="Xia J.Q."/>
            <person name="Xiao J."/>
            <person name="Xiong Z.Q."/>
            <person name="Xu L."/>
            <person name="Yang L."/>
            <person name="Zhang Y."/>
            <person name="Zhao W."/>
            <person name="Zhao X.D."/>
            <person name="Zheng Y.T."/>
            <person name="Zhou J.M."/>
            <person name="Zhu Y.B."/>
            <person name="Zhang G.J."/>
            <person name="Wang J."/>
            <person name="Yao Y.G."/>
        </authorList>
    </citation>
    <scope>NUCLEOTIDE SEQUENCE [LARGE SCALE GENOMIC DNA]</scope>
</reference>
<protein>
    <submittedName>
        <fullName evidence="1">Uncharacterized protein</fullName>
    </submittedName>
</protein>
<accession>L9L5D1</accession>